<keyword evidence="3" id="KW-1185">Reference proteome</keyword>
<dbReference type="SUPFAM" id="SSF52129">
    <property type="entry name" value="Caspase-like"/>
    <property type="match status" value="1"/>
</dbReference>
<gene>
    <name evidence="2" type="ORF">ACFQ5G_48580</name>
</gene>
<dbReference type="Proteomes" id="UP001597183">
    <property type="component" value="Unassembled WGS sequence"/>
</dbReference>
<dbReference type="RefSeq" id="WP_317796977.1">
    <property type="nucleotide sequence ID" value="NZ_AP028461.1"/>
</dbReference>
<dbReference type="InterPro" id="IPR027417">
    <property type="entry name" value="P-loop_NTPase"/>
</dbReference>
<dbReference type="Gene3D" id="3.40.50.1460">
    <property type="match status" value="1"/>
</dbReference>
<proteinExistence type="predicted"/>
<name>A0ABW4AQT5_9ACTN</name>
<reference evidence="3" key="1">
    <citation type="journal article" date="2019" name="Int. J. Syst. Evol. Microbiol.">
        <title>The Global Catalogue of Microorganisms (GCM) 10K type strain sequencing project: providing services to taxonomists for standard genome sequencing and annotation.</title>
        <authorList>
            <consortium name="The Broad Institute Genomics Platform"/>
            <consortium name="The Broad Institute Genome Sequencing Center for Infectious Disease"/>
            <person name="Wu L."/>
            <person name="Ma J."/>
        </authorList>
    </citation>
    <scope>NUCLEOTIDE SEQUENCE [LARGE SCALE GENOMIC DNA]</scope>
    <source>
        <strain evidence="3">CCM 7526</strain>
    </source>
</reference>
<evidence type="ECO:0000313" key="2">
    <source>
        <dbReference type="EMBL" id="MFD1373237.1"/>
    </source>
</evidence>
<dbReference type="InterPro" id="IPR011990">
    <property type="entry name" value="TPR-like_helical_dom_sf"/>
</dbReference>
<sequence length="919" mass="99620">MQTEPTTLVLAVGASRYTDSQFRDLPGAEVDANSLRDLMLQVGVPSSNLLVLIGMDATRQNFLKALRIWPLTATRGPLNLFVHFSGHGLLVPERGVGDVSVLVTADCDARDPIGTGLSLDDLASAVSRVTPESSFVFLDACMVGSAGQAMRAAELQQMAAVASRTSLCVFAAPGATAYESRAAGAGGRFSEFVLSLLRQSPALDCATLASRLTGATASDERTARPSALLHGDASVRPMSGLAGGTTVMHVDRDPDNVPRPRRLADLKRALAAGSAVWLWGESGSGKSLLLRQLDLPDTIKVSVPPKPEMRTMGREVIWHRIATSIAENSPDLFPSGRVALDGLRGTLRILAESKKPHTLVLDHLDRALPDDRALLTALVVSSGIPAVMVARHPPENPVSVKILHLGPLEEEEVGEFVSRFGTANLSNVQRQLLRHESEGNPLKLRALLTTENANFEERLFSRLTPDEMGVLRLATVTRGFIDLDIFCSAVAVAPADVRSLIKTGLLQRTMDSYACHDIVIERMSSPASPAEAMAATRYWVAQFQATPSLSLPSHALAESLAPALEVPEVFEVLPAAAGQLYRARSWTLLERLHRFVVAAAGQEDRGPGGLWVRTALLLADLFVRSAKLDVAASLIDHLKAAETGMSPDEAAMLRLLESEQLWWYGDYATSIEISNQMLGQDDLNDEFRHKAYLNLGIAYWFWGRWDLADEHLGTVSDSETADSRTRAWGQVMLASSLGQRGLDLPRVRTLYRAGAAVLTQVGDDAGAAGAWGNYGEVSWRNGDYSSAEAQLARALSIAADVCGPSQRVEMLRSVAEIHLRRRGPWSPELAETLDLIDSLIDDSMGPTHQMQLWNTLARIATLRGRTQEARVLVENLRQITSDNLEYDIYTNSNEAMIAIMDGDANTARPLLEQGHCVLG</sequence>
<feature type="domain" description="Peptidase C14 caspase" evidence="1">
    <location>
        <begin position="8"/>
        <end position="201"/>
    </location>
</feature>
<organism evidence="2 3">
    <name type="scientific">Actinoplanes sichuanensis</name>
    <dbReference type="NCBI Taxonomy" id="512349"/>
    <lineage>
        <taxon>Bacteria</taxon>
        <taxon>Bacillati</taxon>
        <taxon>Actinomycetota</taxon>
        <taxon>Actinomycetes</taxon>
        <taxon>Micromonosporales</taxon>
        <taxon>Micromonosporaceae</taxon>
        <taxon>Actinoplanes</taxon>
    </lineage>
</organism>
<dbReference type="SUPFAM" id="SSF52540">
    <property type="entry name" value="P-loop containing nucleoside triphosphate hydrolases"/>
    <property type="match status" value="1"/>
</dbReference>
<dbReference type="InterPro" id="IPR029030">
    <property type="entry name" value="Caspase-like_dom_sf"/>
</dbReference>
<protein>
    <submittedName>
        <fullName evidence="2">Caspase family protein</fullName>
    </submittedName>
</protein>
<accession>A0ABW4AQT5</accession>
<dbReference type="Pfam" id="PF00656">
    <property type="entry name" value="Peptidase_C14"/>
    <property type="match status" value="1"/>
</dbReference>
<dbReference type="InterPro" id="IPR011600">
    <property type="entry name" value="Pept_C14_caspase"/>
</dbReference>
<comment type="caution">
    <text evidence="2">The sequence shown here is derived from an EMBL/GenBank/DDBJ whole genome shotgun (WGS) entry which is preliminary data.</text>
</comment>
<dbReference type="CDD" id="cd00267">
    <property type="entry name" value="ABC_ATPase"/>
    <property type="match status" value="1"/>
</dbReference>
<dbReference type="EMBL" id="JBHTMK010000064">
    <property type="protein sequence ID" value="MFD1373237.1"/>
    <property type="molecule type" value="Genomic_DNA"/>
</dbReference>
<dbReference type="Gene3D" id="1.25.40.10">
    <property type="entry name" value="Tetratricopeptide repeat domain"/>
    <property type="match status" value="1"/>
</dbReference>
<evidence type="ECO:0000313" key="3">
    <source>
        <dbReference type="Proteomes" id="UP001597183"/>
    </source>
</evidence>
<dbReference type="SUPFAM" id="SSF48452">
    <property type="entry name" value="TPR-like"/>
    <property type="match status" value="1"/>
</dbReference>
<evidence type="ECO:0000259" key="1">
    <source>
        <dbReference type="Pfam" id="PF00656"/>
    </source>
</evidence>